<sequence length="148" mass="16878">MELMSVCCRWILYLGVVSAADISVVKVKIGKPVTLHCAIDVEDNVDVASKKIEWKTLDQMVAKFLDKKVTPGCGYENRVQMFKQNIEKGNLSLTITPTLMSDYGEYECHYNRQHKKSWSLQITANIPGVLKVHYQSKVWTQPLIDTNE</sequence>
<dbReference type="InterPro" id="IPR036179">
    <property type="entry name" value="Ig-like_dom_sf"/>
</dbReference>
<keyword evidence="4" id="KW-0732">Signal</keyword>
<dbReference type="Pfam" id="PF07686">
    <property type="entry name" value="V-set"/>
    <property type="match status" value="1"/>
</dbReference>
<dbReference type="GO" id="GO:0009897">
    <property type="term" value="C:external side of plasma membrane"/>
    <property type="evidence" value="ECO:0007669"/>
    <property type="project" value="TreeGrafter"/>
</dbReference>
<evidence type="ECO:0000313" key="7">
    <source>
        <dbReference type="Proteomes" id="UP000823561"/>
    </source>
</evidence>
<protein>
    <recommendedName>
        <fullName evidence="5">Ig-like domain-containing protein</fullName>
    </recommendedName>
</protein>
<feature type="signal peptide" evidence="4">
    <location>
        <begin position="1"/>
        <end position="19"/>
    </location>
</feature>
<dbReference type="Proteomes" id="UP000823561">
    <property type="component" value="Chromosome 14"/>
</dbReference>
<feature type="domain" description="Ig-like" evidence="5">
    <location>
        <begin position="20"/>
        <end position="119"/>
    </location>
</feature>
<gene>
    <name evidence="6" type="ORF">AALO_G00187570</name>
</gene>
<dbReference type="InterPro" id="IPR003599">
    <property type="entry name" value="Ig_sub"/>
</dbReference>
<dbReference type="PANTHER" id="PTHR24100">
    <property type="entry name" value="BUTYROPHILIN"/>
    <property type="match status" value="1"/>
</dbReference>
<feature type="chain" id="PRO_5043630314" description="Ig-like domain-containing protein" evidence="4">
    <location>
        <begin position="20"/>
        <end position="148"/>
    </location>
</feature>
<dbReference type="PROSITE" id="PS50835">
    <property type="entry name" value="IG_LIKE"/>
    <property type="match status" value="1"/>
</dbReference>
<evidence type="ECO:0000256" key="3">
    <source>
        <dbReference type="ARBA" id="ARBA00023319"/>
    </source>
</evidence>
<comment type="caution">
    <text evidence="6">The sequence shown here is derived from an EMBL/GenBank/DDBJ whole genome shotgun (WGS) entry which is preliminary data.</text>
</comment>
<keyword evidence="2" id="KW-0472">Membrane</keyword>
<dbReference type="GO" id="GO:0050852">
    <property type="term" value="P:T cell receptor signaling pathway"/>
    <property type="evidence" value="ECO:0007669"/>
    <property type="project" value="TreeGrafter"/>
</dbReference>
<dbReference type="InterPro" id="IPR013106">
    <property type="entry name" value="Ig_V-set"/>
</dbReference>
<proteinExistence type="predicted"/>
<keyword evidence="7" id="KW-1185">Reference proteome</keyword>
<dbReference type="InterPro" id="IPR007110">
    <property type="entry name" value="Ig-like_dom"/>
</dbReference>
<dbReference type="AlphaFoldDB" id="A0AAV6G4I3"/>
<dbReference type="GO" id="GO:0005102">
    <property type="term" value="F:signaling receptor binding"/>
    <property type="evidence" value="ECO:0007669"/>
    <property type="project" value="TreeGrafter"/>
</dbReference>
<evidence type="ECO:0000313" key="6">
    <source>
        <dbReference type="EMBL" id="KAG5270004.1"/>
    </source>
</evidence>
<evidence type="ECO:0000256" key="1">
    <source>
        <dbReference type="ARBA" id="ARBA00004370"/>
    </source>
</evidence>
<evidence type="ECO:0000256" key="4">
    <source>
        <dbReference type="SAM" id="SignalP"/>
    </source>
</evidence>
<evidence type="ECO:0000259" key="5">
    <source>
        <dbReference type="PROSITE" id="PS50835"/>
    </source>
</evidence>
<organism evidence="6 7">
    <name type="scientific">Alosa alosa</name>
    <name type="common">allis shad</name>
    <dbReference type="NCBI Taxonomy" id="278164"/>
    <lineage>
        <taxon>Eukaryota</taxon>
        <taxon>Metazoa</taxon>
        <taxon>Chordata</taxon>
        <taxon>Craniata</taxon>
        <taxon>Vertebrata</taxon>
        <taxon>Euteleostomi</taxon>
        <taxon>Actinopterygii</taxon>
        <taxon>Neopterygii</taxon>
        <taxon>Teleostei</taxon>
        <taxon>Clupei</taxon>
        <taxon>Clupeiformes</taxon>
        <taxon>Clupeoidei</taxon>
        <taxon>Clupeidae</taxon>
        <taxon>Alosa</taxon>
    </lineage>
</organism>
<keyword evidence="3" id="KW-0393">Immunoglobulin domain</keyword>
<dbReference type="EMBL" id="JADWDJ010000014">
    <property type="protein sequence ID" value="KAG5270004.1"/>
    <property type="molecule type" value="Genomic_DNA"/>
</dbReference>
<dbReference type="InterPro" id="IPR013783">
    <property type="entry name" value="Ig-like_fold"/>
</dbReference>
<dbReference type="GO" id="GO:0001817">
    <property type="term" value="P:regulation of cytokine production"/>
    <property type="evidence" value="ECO:0007669"/>
    <property type="project" value="TreeGrafter"/>
</dbReference>
<dbReference type="InterPro" id="IPR050504">
    <property type="entry name" value="IgSF_BTN/MOG"/>
</dbReference>
<name>A0AAV6G4I3_9TELE</name>
<dbReference type="Gene3D" id="2.60.40.10">
    <property type="entry name" value="Immunoglobulins"/>
    <property type="match status" value="1"/>
</dbReference>
<reference evidence="6" key="1">
    <citation type="submission" date="2020-10" db="EMBL/GenBank/DDBJ databases">
        <title>Chromosome-scale genome assembly of the Allis shad, Alosa alosa.</title>
        <authorList>
            <person name="Margot Z."/>
            <person name="Christophe K."/>
            <person name="Cabau C."/>
            <person name="Louis A."/>
            <person name="Berthelot C."/>
            <person name="Parey E."/>
            <person name="Roest Crollius H."/>
            <person name="Montfort J."/>
            <person name="Robinson-Rechavi M."/>
            <person name="Bucao C."/>
            <person name="Bouchez O."/>
            <person name="Gislard M."/>
            <person name="Lluch J."/>
            <person name="Milhes M."/>
            <person name="Lampietro C."/>
            <person name="Lopez Roques C."/>
            <person name="Donnadieu C."/>
            <person name="Braasch I."/>
            <person name="Desvignes T."/>
            <person name="Postlethwait J."/>
            <person name="Bobe J."/>
            <person name="Guiguen Y."/>
        </authorList>
    </citation>
    <scope>NUCLEOTIDE SEQUENCE</scope>
    <source>
        <strain evidence="6">M-15738</strain>
        <tissue evidence="6">Blood</tissue>
    </source>
</reference>
<evidence type="ECO:0000256" key="2">
    <source>
        <dbReference type="ARBA" id="ARBA00023136"/>
    </source>
</evidence>
<dbReference type="SMART" id="SM00409">
    <property type="entry name" value="IG"/>
    <property type="match status" value="1"/>
</dbReference>
<dbReference type="SUPFAM" id="SSF48726">
    <property type="entry name" value="Immunoglobulin"/>
    <property type="match status" value="1"/>
</dbReference>
<accession>A0AAV6G4I3</accession>
<comment type="subcellular location">
    <subcellularLocation>
        <location evidence="1">Membrane</location>
    </subcellularLocation>
</comment>